<reference evidence="1 2" key="1">
    <citation type="journal article" date="2012" name="J. Bacteriol.">
        <title>Twenty-one genome sequences from Pseudomonas species and 19 genome sequences from diverse bacteria isolated from the rhizosphere and endosphere of Populus deltoides.</title>
        <authorList>
            <person name="Brown S.D."/>
            <person name="Utturkar S.M."/>
            <person name="Klingeman D.M."/>
            <person name="Johnson C.M."/>
            <person name="Martin S.L."/>
            <person name="Land M.L."/>
            <person name="Lu T.Y."/>
            <person name="Schadt C.W."/>
            <person name="Doktycz M.J."/>
            <person name="Pelletier D.A."/>
        </authorList>
    </citation>
    <scope>NUCLEOTIDE SEQUENCE [LARGE SCALE GENOMIC DNA]</scope>
    <source>
        <strain evidence="1 2">CF314</strain>
    </source>
</reference>
<organism evidence="1 2">
    <name type="scientific">Chryseobacterium populi</name>
    <dbReference type="NCBI Taxonomy" id="1144316"/>
    <lineage>
        <taxon>Bacteria</taxon>
        <taxon>Pseudomonadati</taxon>
        <taxon>Bacteroidota</taxon>
        <taxon>Flavobacteriia</taxon>
        <taxon>Flavobacteriales</taxon>
        <taxon>Weeksellaceae</taxon>
        <taxon>Chryseobacterium group</taxon>
        <taxon>Chryseobacterium</taxon>
    </lineage>
</organism>
<name>J2KDK8_9FLAO</name>
<evidence type="ECO:0000313" key="2">
    <source>
        <dbReference type="Proteomes" id="UP000007509"/>
    </source>
</evidence>
<dbReference type="OrthoDB" id="1490993at2"/>
<dbReference type="PATRIC" id="fig|1144316.3.peg.2451"/>
<dbReference type="AlphaFoldDB" id="J2KDK8"/>
<keyword evidence="2" id="KW-1185">Reference proteome</keyword>
<protein>
    <submittedName>
        <fullName evidence="1">Uncharacterized protein</fullName>
    </submittedName>
</protein>
<dbReference type="EMBL" id="AKJY01000044">
    <property type="protein sequence ID" value="EJL71243.1"/>
    <property type="molecule type" value="Genomic_DNA"/>
</dbReference>
<comment type="caution">
    <text evidence="1">The sequence shown here is derived from an EMBL/GenBank/DDBJ whole genome shotgun (WGS) entry which is preliminary data.</text>
</comment>
<sequence>MQVKNIHIIFSSAILILLVVWSCKSKEVNYITYYNKVNKIDSIYRMANKPKKAIRKYRRLFRRYEPKNQERINEYANYIILSDQYHKNFGGQQSLYKLLPLIAPYNKQYKDYLKLYKKYGIDSVTVEKEIVQWKKSLNKQLVDSFTVAMIQDRGAKADDSIKHHLILKKNAELLIWTFNHYGFPSLQKIGLWNEGEFLAMQSLIDHMSESTYYPYFKTKLLEYIKSGECPPYFYAVMIDKHNLNFTNHKEDIVYGAYRSIGFKLDSTQLDRNRRSIGLPSLRHYGVIKEVFHKKSATKNSLKK</sequence>
<evidence type="ECO:0000313" key="1">
    <source>
        <dbReference type="EMBL" id="EJL71243.1"/>
    </source>
</evidence>
<gene>
    <name evidence="1" type="ORF">PMI13_02434</name>
</gene>
<dbReference type="Proteomes" id="UP000007509">
    <property type="component" value="Unassembled WGS sequence"/>
</dbReference>
<proteinExistence type="predicted"/>
<accession>J2KDK8</accession>